<feature type="active site" description="Proton donor/acceptor" evidence="13">
    <location>
        <position position="310"/>
    </location>
</feature>
<evidence type="ECO:0000313" key="17">
    <source>
        <dbReference type="EMBL" id="QNP91387.1"/>
    </source>
</evidence>
<evidence type="ECO:0000256" key="3">
    <source>
        <dbReference type="ARBA" id="ARBA00022679"/>
    </source>
</evidence>
<dbReference type="InterPro" id="IPR005490">
    <property type="entry name" value="LD_TPept_cat_dom"/>
</dbReference>
<keyword evidence="7" id="KW-0472">Membrane</keyword>
<evidence type="ECO:0000256" key="7">
    <source>
        <dbReference type="ARBA" id="ARBA00023136"/>
    </source>
</evidence>
<dbReference type="PROSITE" id="PS52029">
    <property type="entry name" value="LD_TPASE"/>
    <property type="match status" value="1"/>
</dbReference>
<dbReference type="PANTHER" id="PTHR30582:SF2">
    <property type="entry name" value="L,D-TRANSPEPTIDASE YCIB-RELATED"/>
    <property type="match status" value="1"/>
</dbReference>
<dbReference type="KEGG" id="cluj:IAU68_09240"/>
<evidence type="ECO:0000259" key="15">
    <source>
        <dbReference type="PROSITE" id="PS52029"/>
    </source>
</evidence>
<evidence type="ECO:0000256" key="14">
    <source>
        <dbReference type="SAM" id="MobiDB-lite"/>
    </source>
</evidence>
<dbReference type="CDD" id="cd16913">
    <property type="entry name" value="YkuD_like"/>
    <property type="match status" value="1"/>
</dbReference>
<dbReference type="GO" id="GO:0071555">
    <property type="term" value="P:cell wall organization"/>
    <property type="evidence" value="ECO:0007669"/>
    <property type="project" value="UniProtKB-UniRule"/>
</dbReference>
<dbReference type="GO" id="GO:0008360">
    <property type="term" value="P:regulation of cell shape"/>
    <property type="evidence" value="ECO:0007669"/>
    <property type="project" value="UniProtKB-UniRule"/>
</dbReference>
<evidence type="ECO:0000256" key="5">
    <source>
        <dbReference type="ARBA" id="ARBA00022960"/>
    </source>
</evidence>
<dbReference type="Gene3D" id="2.60.40.3710">
    <property type="match status" value="1"/>
</dbReference>
<dbReference type="EMBL" id="JACMYE010000011">
    <property type="protein sequence ID" value="MBC3179864.1"/>
    <property type="molecule type" value="Genomic_DNA"/>
</dbReference>
<evidence type="ECO:0000256" key="8">
    <source>
        <dbReference type="ARBA" id="ARBA00023139"/>
    </source>
</evidence>
<dbReference type="CDD" id="cd13432">
    <property type="entry name" value="LDT_IgD_like_2"/>
    <property type="match status" value="1"/>
</dbReference>
<dbReference type="Pfam" id="PF17964">
    <property type="entry name" value="Big_10"/>
    <property type="match status" value="1"/>
</dbReference>
<protein>
    <submittedName>
        <fullName evidence="17">L,D-transpeptidase</fullName>
    </submittedName>
</protein>
<dbReference type="PANTHER" id="PTHR30582">
    <property type="entry name" value="L,D-TRANSPEPTIDASE"/>
    <property type="match status" value="1"/>
</dbReference>
<evidence type="ECO:0000256" key="12">
    <source>
        <dbReference type="ARBA" id="ARBA00060592"/>
    </source>
</evidence>
<reference evidence="18 19" key="1">
    <citation type="submission" date="2020-08" db="EMBL/GenBank/DDBJ databases">
        <title>novel species in genus Corynebacterium.</title>
        <authorList>
            <person name="Zhang G."/>
        </authorList>
    </citation>
    <scope>NUCLEOTIDE SEQUENCE [LARGE SCALE GENOMIC DNA]</scope>
    <source>
        <strain evidence="17">Zg-917</strain>
        <strain evidence="18 19">zg-917</strain>
    </source>
</reference>
<dbReference type="Proteomes" id="UP000642876">
    <property type="component" value="Unassembled WGS sequence"/>
</dbReference>
<evidence type="ECO:0000313" key="16">
    <source>
        <dbReference type="EMBL" id="MBC3179864.1"/>
    </source>
</evidence>
<dbReference type="FunFam" id="2.40.440.10:FF:000005">
    <property type="entry name" value="L,D-transpeptidase 2"/>
    <property type="match status" value="1"/>
</dbReference>
<dbReference type="Gene3D" id="2.60.40.3780">
    <property type="match status" value="1"/>
</dbReference>
<evidence type="ECO:0000256" key="4">
    <source>
        <dbReference type="ARBA" id="ARBA00022729"/>
    </source>
</evidence>
<dbReference type="Pfam" id="PF03734">
    <property type="entry name" value="YkuD"/>
    <property type="match status" value="1"/>
</dbReference>
<dbReference type="InterPro" id="IPR041280">
    <property type="entry name" value="Big_10"/>
</dbReference>
<dbReference type="EMBL" id="CP061032">
    <property type="protein sequence ID" value="QNP91387.1"/>
    <property type="molecule type" value="Genomic_DNA"/>
</dbReference>
<dbReference type="GO" id="GO:0071972">
    <property type="term" value="F:peptidoglycan L,D-transpeptidase activity"/>
    <property type="evidence" value="ECO:0007669"/>
    <property type="project" value="TreeGrafter"/>
</dbReference>
<evidence type="ECO:0000256" key="2">
    <source>
        <dbReference type="ARBA" id="ARBA00022475"/>
    </source>
</evidence>
<dbReference type="GO" id="GO:0005576">
    <property type="term" value="C:extracellular region"/>
    <property type="evidence" value="ECO:0007669"/>
    <property type="project" value="TreeGrafter"/>
</dbReference>
<dbReference type="Gene3D" id="2.40.440.10">
    <property type="entry name" value="L,D-transpeptidase catalytic domain-like"/>
    <property type="match status" value="1"/>
</dbReference>
<sequence length="385" mass="42158">MMAVLAAGSMIVACSPAQSNQLEQVAETTEVETSESARPPKVSVTNGATDVEPGEPVTVSAEAGLESVTMTNEEGREVESEFNDDNTEWTTAEPLGYGREYTIEARDKEGQKVVSSFTTVSPAATVNAYLGPLDGSEVGVAQAVTIRFDNAIEDTKAIEERISVETSNDTEGAFFWLDPYEVRWRPKEYWEPGTEVTVKADLYGRKLDEGVYGGDDSEISFTIGNKVETVVDNYDKMLRVYENDELIKEFPISLGTDGQFDTPNGTYVVGDEHTHLTMDSRTFGLGLDAGGYVTDVDYATQLSYSGIYVHSAPWALWAMGSQNQSHGCINASYEDAQWFQDTVKRGDPVVVKNTAGSTLTPYDGLGYWNLEWDQRSGGDGEQLYS</sequence>
<dbReference type="Proteomes" id="UP000516235">
    <property type="component" value="Chromosome"/>
</dbReference>
<name>A0A7H0K271_9CORY</name>
<proteinExistence type="predicted"/>
<evidence type="ECO:0000313" key="18">
    <source>
        <dbReference type="Proteomes" id="UP000516235"/>
    </source>
</evidence>
<keyword evidence="3" id="KW-0808">Transferase</keyword>
<organism evidence="17 18">
    <name type="scientific">Corynebacterium lujinxingii</name>
    <dbReference type="NCBI Taxonomy" id="2763010"/>
    <lineage>
        <taxon>Bacteria</taxon>
        <taxon>Bacillati</taxon>
        <taxon>Actinomycetota</taxon>
        <taxon>Actinomycetes</taxon>
        <taxon>Mycobacteriales</taxon>
        <taxon>Corynebacteriaceae</taxon>
        <taxon>Corynebacterium</taxon>
    </lineage>
</organism>
<keyword evidence="2" id="KW-1003">Cell membrane</keyword>
<dbReference type="GO" id="GO:0016746">
    <property type="term" value="F:acyltransferase activity"/>
    <property type="evidence" value="ECO:0007669"/>
    <property type="project" value="UniProtKB-KW"/>
</dbReference>
<keyword evidence="5 13" id="KW-0133">Cell shape</keyword>
<evidence type="ECO:0000256" key="6">
    <source>
        <dbReference type="ARBA" id="ARBA00022984"/>
    </source>
</evidence>
<dbReference type="GO" id="GO:0018104">
    <property type="term" value="P:peptidoglycan-protein cross-linking"/>
    <property type="evidence" value="ECO:0007669"/>
    <property type="project" value="TreeGrafter"/>
</dbReference>
<evidence type="ECO:0000313" key="19">
    <source>
        <dbReference type="Proteomes" id="UP000642876"/>
    </source>
</evidence>
<keyword evidence="6 13" id="KW-0573">Peptidoglycan synthesis</keyword>
<evidence type="ECO:0000256" key="9">
    <source>
        <dbReference type="ARBA" id="ARBA00023288"/>
    </source>
</evidence>
<dbReference type="InterPro" id="IPR038063">
    <property type="entry name" value="Transpep_catalytic_dom"/>
</dbReference>
<evidence type="ECO:0000256" key="13">
    <source>
        <dbReference type="PROSITE-ProRule" id="PRU01373"/>
    </source>
</evidence>
<gene>
    <name evidence="16" type="ORF">H7348_11230</name>
    <name evidence="17" type="ORF">IAU68_09240</name>
</gene>
<keyword evidence="8" id="KW-0564">Palmitate</keyword>
<keyword evidence="10" id="KW-0012">Acyltransferase</keyword>
<keyword evidence="19" id="KW-1185">Reference proteome</keyword>
<evidence type="ECO:0000256" key="11">
    <source>
        <dbReference type="ARBA" id="ARBA00023316"/>
    </source>
</evidence>
<dbReference type="InterPro" id="IPR050979">
    <property type="entry name" value="LD-transpeptidase"/>
</dbReference>
<feature type="region of interest" description="Disordered" evidence="14">
    <location>
        <begin position="28"/>
        <end position="54"/>
    </location>
</feature>
<keyword evidence="11 13" id="KW-0961">Cell wall biogenesis/degradation</keyword>
<evidence type="ECO:0000256" key="10">
    <source>
        <dbReference type="ARBA" id="ARBA00023315"/>
    </source>
</evidence>
<dbReference type="UniPathway" id="UPA00219"/>
<keyword evidence="4" id="KW-0732">Signal</keyword>
<comment type="pathway">
    <text evidence="12">Glycan biosynthesis.</text>
</comment>
<evidence type="ECO:0000256" key="1">
    <source>
        <dbReference type="ARBA" id="ARBA00004752"/>
    </source>
</evidence>
<feature type="domain" description="L,D-TPase catalytic" evidence="15">
    <location>
        <begin position="227"/>
        <end position="352"/>
    </location>
</feature>
<dbReference type="SUPFAM" id="SSF141523">
    <property type="entry name" value="L,D-transpeptidase catalytic domain-like"/>
    <property type="match status" value="1"/>
</dbReference>
<dbReference type="AlphaFoldDB" id="A0A7H0K271"/>
<comment type="pathway">
    <text evidence="1 13">Cell wall biogenesis; peptidoglycan biosynthesis.</text>
</comment>
<keyword evidence="9" id="KW-0449">Lipoprotein</keyword>
<feature type="active site" description="Nucleophile" evidence="13">
    <location>
        <position position="328"/>
    </location>
</feature>
<accession>A0A7H0K271</accession>